<dbReference type="GO" id="GO:0005524">
    <property type="term" value="F:ATP binding"/>
    <property type="evidence" value="ECO:0007669"/>
    <property type="project" value="InterPro"/>
</dbReference>
<dbReference type="InterPro" id="IPR008271">
    <property type="entry name" value="Ser/Thr_kinase_AS"/>
</dbReference>
<proteinExistence type="predicted"/>
<feature type="domain" description="Protein kinase" evidence="2">
    <location>
        <begin position="485"/>
        <end position="908"/>
    </location>
</feature>
<feature type="compositionally biased region" description="Low complexity" evidence="1">
    <location>
        <begin position="535"/>
        <end position="546"/>
    </location>
</feature>
<feature type="compositionally biased region" description="Low complexity" evidence="1">
    <location>
        <begin position="99"/>
        <end position="110"/>
    </location>
</feature>
<dbReference type="GO" id="GO:0004674">
    <property type="term" value="F:protein serine/threonine kinase activity"/>
    <property type="evidence" value="ECO:0007669"/>
    <property type="project" value="TreeGrafter"/>
</dbReference>
<dbReference type="SMART" id="SM00220">
    <property type="entry name" value="S_TKc"/>
    <property type="match status" value="1"/>
</dbReference>
<dbReference type="SUPFAM" id="SSF56112">
    <property type="entry name" value="Protein kinase-like (PK-like)"/>
    <property type="match status" value="1"/>
</dbReference>
<sequence length="913" mass="94603">GFNVCLALYLTSHERLPASLLCAARDRSQVLLELLLPAIGACLSDSASAELQYLWEAVSGSAGGAATNGGASGMLGRAASLPTGRVQPKSPPLTAEDGNLQPLHGPLNLQHHPHQHQSLHSGPGAVASVATVDLAANGPLPLQPTAAATARTGGSVSGCGAASSKAMTNSCSGNIVATSLSFRGCGAREMFVTAPSMGAPSPGGPVEAAEADGAALTQLLLTRGTNNITTSTAPEIFSGNVATTTILGSALMTGNGAGWTTLASLGATALGRDTSEAAARVPRSRLSNINTTGYNPALVNGATTPGTAGGSAFMNSYNSLAAALMCSGSITGRGPGTAGGSTEETGAASAPSTPVLSPPAGAGAGPTLPLPPSPLTTQQQQQSAPNVPRRTMLLLQQQQQQQQQTNAIYPVSTSGARALAHGRVHPPPRRQLSDLLATMPWDVSDTLTVMRTNMDILVSSFWNTLRSQTTEAAPSPHADEDLRFLRLLRAIGGGGCSTVYLGLLHGLEVAVKVMKAPTSDDVEGDGADEGDEDAGATARQQRQQQASNEPSAPPAARQAQLRAIMRGARELAVMTSISHPNIVQIYSYHTRVLVKFDAEEASGAGGAGRISSSTAMSGKQLPRLTPVAEANVNSTPGPLQTVLIMECCDLGSLADALDNGMFSSAIRNAEAARWRPGPRRSQTVALFSTTPADTGAAMSLYGKGSGGGVCFGGNMAGRGTNVAGGVAMRAIYLTLLEVALALRHMHAMQLVHCDVKPANVLLKSSASDPRGFTCKLTDFGFVNLLQYHVEDVDDPRARPSMKYHEPVGTVTHLAPETMVQGSKLDHTVDIFAFGILMWEVYTGKAPYAEHANNNFRDVPFRVVREGLRPTFPSSTPLAFKSLAQACWSTDASRRPTAAVLVASLQRLMDAASR</sequence>
<evidence type="ECO:0000259" key="2">
    <source>
        <dbReference type="PROSITE" id="PS50011"/>
    </source>
</evidence>
<dbReference type="InterPro" id="IPR011009">
    <property type="entry name" value="Kinase-like_dom_sf"/>
</dbReference>
<dbReference type="PROSITE" id="PS50011">
    <property type="entry name" value="PROTEIN_KINASE_DOM"/>
    <property type="match status" value="1"/>
</dbReference>
<dbReference type="Proteomes" id="UP000722791">
    <property type="component" value="Unassembled WGS sequence"/>
</dbReference>
<organism evidence="3 4">
    <name type="scientific">Volvox reticuliferus</name>
    <dbReference type="NCBI Taxonomy" id="1737510"/>
    <lineage>
        <taxon>Eukaryota</taxon>
        <taxon>Viridiplantae</taxon>
        <taxon>Chlorophyta</taxon>
        <taxon>core chlorophytes</taxon>
        <taxon>Chlorophyceae</taxon>
        <taxon>CS clade</taxon>
        <taxon>Chlamydomonadales</taxon>
        <taxon>Volvocaceae</taxon>
        <taxon>Volvox</taxon>
    </lineage>
</organism>
<feature type="compositionally biased region" description="Low complexity" evidence="1">
    <location>
        <begin position="375"/>
        <end position="385"/>
    </location>
</feature>
<name>A0A8J4D8K2_9CHLO</name>
<feature type="region of interest" description="Disordered" evidence="1">
    <location>
        <begin position="76"/>
        <end position="122"/>
    </location>
</feature>
<feature type="compositionally biased region" description="Low complexity" evidence="1">
    <location>
        <begin position="340"/>
        <end position="350"/>
    </location>
</feature>
<dbReference type="PROSITE" id="PS00108">
    <property type="entry name" value="PROTEIN_KINASE_ST"/>
    <property type="match status" value="1"/>
</dbReference>
<dbReference type="InterPro" id="IPR051681">
    <property type="entry name" value="Ser/Thr_Kinases-Pseudokinases"/>
</dbReference>
<feature type="compositionally biased region" description="Low complexity" evidence="1">
    <location>
        <begin position="358"/>
        <end position="367"/>
    </location>
</feature>
<feature type="non-terminal residue" evidence="3">
    <location>
        <position position="1"/>
    </location>
</feature>
<dbReference type="PANTHER" id="PTHR44329:SF289">
    <property type="entry name" value="SERINE_THREONINE-PROTEIN KINASE VIK"/>
    <property type="match status" value="1"/>
</dbReference>
<evidence type="ECO:0000313" key="4">
    <source>
        <dbReference type="Proteomes" id="UP000722791"/>
    </source>
</evidence>
<feature type="region of interest" description="Disordered" evidence="1">
    <location>
        <begin position="334"/>
        <end position="387"/>
    </location>
</feature>
<accession>A0A8J4D8K2</accession>
<dbReference type="Gene3D" id="3.30.200.20">
    <property type="entry name" value="Phosphorylase Kinase, domain 1"/>
    <property type="match status" value="1"/>
</dbReference>
<dbReference type="Gene3D" id="1.10.510.10">
    <property type="entry name" value="Transferase(Phosphotransferase) domain 1"/>
    <property type="match status" value="1"/>
</dbReference>
<gene>
    <name evidence="3" type="ORF">Vretimale_2885</name>
</gene>
<protein>
    <recommendedName>
        <fullName evidence="2">Protein kinase domain-containing protein</fullName>
    </recommendedName>
</protein>
<dbReference type="InterPro" id="IPR000719">
    <property type="entry name" value="Prot_kinase_dom"/>
</dbReference>
<feature type="region of interest" description="Disordered" evidence="1">
    <location>
        <begin position="518"/>
        <end position="558"/>
    </location>
</feature>
<dbReference type="PANTHER" id="PTHR44329">
    <property type="entry name" value="SERINE/THREONINE-PROTEIN KINASE TNNI3K-RELATED"/>
    <property type="match status" value="1"/>
</dbReference>
<dbReference type="AlphaFoldDB" id="A0A8J4D8K2"/>
<feature type="compositionally biased region" description="Acidic residues" evidence="1">
    <location>
        <begin position="520"/>
        <end position="534"/>
    </location>
</feature>
<dbReference type="Pfam" id="PF00069">
    <property type="entry name" value="Pkinase"/>
    <property type="match status" value="1"/>
</dbReference>
<evidence type="ECO:0000256" key="1">
    <source>
        <dbReference type="SAM" id="MobiDB-lite"/>
    </source>
</evidence>
<dbReference type="EMBL" id="BNCQ01000004">
    <property type="protein sequence ID" value="GIL97154.1"/>
    <property type="molecule type" value="Genomic_DNA"/>
</dbReference>
<reference evidence="3" key="1">
    <citation type="journal article" date="2021" name="Proc. Natl. Acad. Sci. U.S.A.">
        <title>Three genomes in the algal genus Volvox reveal the fate of a haploid sex-determining region after a transition to homothallism.</title>
        <authorList>
            <person name="Yamamoto K."/>
            <person name="Hamaji T."/>
            <person name="Kawai-Toyooka H."/>
            <person name="Matsuzaki R."/>
            <person name="Takahashi F."/>
            <person name="Nishimura Y."/>
            <person name="Kawachi M."/>
            <person name="Noguchi H."/>
            <person name="Minakuchi Y."/>
            <person name="Umen J.G."/>
            <person name="Toyoda A."/>
            <person name="Nozaki H."/>
        </authorList>
    </citation>
    <scope>NUCLEOTIDE SEQUENCE</scope>
    <source>
        <strain evidence="3">NIES-3785</strain>
    </source>
</reference>
<comment type="caution">
    <text evidence="3">The sequence shown here is derived from an EMBL/GenBank/DDBJ whole genome shotgun (WGS) entry which is preliminary data.</text>
</comment>
<evidence type="ECO:0000313" key="3">
    <source>
        <dbReference type="EMBL" id="GIL97154.1"/>
    </source>
</evidence>